<comment type="caution">
    <text evidence="1">The sequence shown here is derived from an EMBL/GenBank/DDBJ whole genome shotgun (WGS) entry which is preliminary data.</text>
</comment>
<keyword evidence="2" id="KW-1185">Reference proteome</keyword>
<protein>
    <submittedName>
        <fullName evidence="1">Uncharacterized protein</fullName>
    </submittedName>
</protein>
<name>A0A139X1A0_9CYAN</name>
<dbReference type="AlphaFoldDB" id="A0A139X1A0"/>
<dbReference type="OrthoDB" id="513778at2"/>
<evidence type="ECO:0000313" key="1">
    <source>
        <dbReference type="EMBL" id="KYC38481.1"/>
    </source>
</evidence>
<proteinExistence type="predicted"/>
<organism evidence="1 2">
    <name type="scientific">Scytonema hofmannii PCC 7110</name>
    <dbReference type="NCBI Taxonomy" id="128403"/>
    <lineage>
        <taxon>Bacteria</taxon>
        <taxon>Bacillati</taxon>
        <taxon>Cyanobacteriota</taxon>
        <taxon>Cyanophyceae</taxon>
        <taxon>Nostocales</taxon>
        <taxon>Scytonemataceae</taxon>
        <taxon>Scytonema</taxon>
    </lineage>
</organism>
<accession>A0A139X1A0</accession>
<reference evidence="1 2" key="1">
    <citation type="journal article" date="2013" name="Genome Biol. Evol.">
        <title>Genomes of Stigonematalean cyanobacteria (subsection V) and the evolution of oxygenic photosynthesis from prokaryotes to plastids.</title>
        <authorList>
            <person name="Dagan T."/>
            <person name="Roettger M."/>
            <person name="Stucken K."/>
            <person name="Landan G."/>
            <person name="Koch R."/>
            <person name="Major P."/>
            <person name="Gould S.B."/>
            <person name="Goremykin V.V."/>
            <person name="Rippka R."/>
            <person name="Tandeau de Marsac N."/>
            <person name="Gugger M."/>
            <person name="Lockhart P.J."/>
            <person name="Allen J.F."/>
            <person name="Brune I."/>
            <person name="Maus I."/>
            <person name="Puhler A."/>
            <person name="Martin W.F."/>
        </authorList>
    </citation>
    <scope>NUCLEOTIDE SEQUENCE [LARGE SCALE GENOMIC DNA]</scope>
    <source>
        <strain evidence="1 2">PCC 7110</strain>
    </source>
</reference>
<evidence type="ECO:0000313" key="2">
    <source>
        <dbReference type="Proteomes" id="UP000076925"/>
    </source>
</evidence>
<dbReference type="EMBL" id="ANNX02000040">
    <property type="protein sequence ID" value="KYC38481.1"/>
    <property type="molecule type" value="Genomic_DNA"/>
</dbReference>
<dbReference type="RefSeq" id="WP_017745923.1">
    <property type="nucleotide sequence ID" value="NZ_KQ976354.1"/>
</dbReference>
<gene>
    <name evidence="1" type="ORF">WA1_35390</name>
</gene>
<dbReference type="Proteomes" id="UP000076925">
    <property type="component" value="Unassembled WGS sequence"/>
</dbReference>
<sequence length="68" mass="7952">MNLRDKEDQLLKTLSEQILDEEKSFLEEDSLEKIIELVDEWISDDSGYDETVLPEIKAGLNQNRLVEK</sequence>